<feature type="compositionally biased region" description="Low complexity" evidence="1">
    <location>
        <begin position="40"/>
        <end position="51"/>
    </location>
</feature>
<feature type="compositionally biased region" description="Low complexity" evidence="1">
    <location>
        <begin position="14"/>
        <end position="31"/>
    </location>
</feature>
<dbReference type="AlphaFoldDB" id="Q6K3Q0"/>
<organism evidence="2 3">
    <name type="scientific">Oryza sativa subsp. japonica</name>
    <name type="common">Rice</name>
    <dbReference type="NCBI Taxonomy" id="39947"/>
    <lineage>
        <taxon>Eukaryota</taxon>
        <taxon>Viridiplantae</taxon>
        <taxon>Streptophyta</taxon>
        <taxon>Embryophyta</taxon>
        <taxon>Tracheophyta</taxon>
        <taxon>Spermatophyta</taxon>
        <taxon>Magnoliopsida</taxon>
        <taxon>Liliopsida</taxon>
        <taxon>Poales</taxon>
        <taxon>Poaceae</taxon>
        <taxon>BOP clade</taxon>
        <taxon>Oryzoideae</taxon>
        <taxon>Oryzeae</taxon>
        <taxon>Oryzinae</taxon>
        <taxon>Oryza</taxon>
        <taxon>Oryza sativa</taxon>
    </lineage>
</organism>
<evidence type="ECO:0000313" key="2">
    <source>
        <dbReference type="EMBL" id="BAD22351.1"/>
    </source>
</evidence>
<reference evidence="3" key="2">
    <citation type="journal article" date="2008" name="Nucleic Acids Res.">
        <title>The rice annotation project database (RAP-DB): 2008 update.</title>
        <authorList>
            <consortium name="The rice annotation project (RAP)"/>
        </authorList>
    </citation>
    <scope>GENOME REANNOTATION</scope>
    <source>
        <strain evidence="3">cv. Nipponbare</strain>
    </source>
</reference>
<gene>
    <name evidence="2" type="primary">OSJNBb0006J22.11</name>
</gene>
<accession>Q6K3Q0</accession>
<dbReference type="EMBL" id="AP005615">
    <property type="protein sequence ID" value="BAD22351.1"/>
    <property type="molecule type" value="Genomic_DNA"/>
</dbReference>
<reference evidence="3" key="1">
    <citation type="journal article" date="2005" name="Nature">
        <title>The map-based sequence of the rice genome.</title>
        <authorList>
            <consortium name="International rice genome sequencing project (IRGSP)"/>
            <person name="Matsumoto T."/>
            <person name="Wu J."/>
            <person name="Kanamori H."/>
            <person name="Katayose Y."/>
            <person name="Fujisawa M."/>
            <person name="Namiki N."/>
            <person name="Mizuno H."/>
            <person name="Yamamoto K."/>
            <person name="Antonio B.A."/>
            <person name="Baba T."/>
            <person name="Sakata K."/>
            <person name="Nagamura Y."/>
            <person name="Aoki H."/>
            <person name="Arikawa K."/>
            <person name="Arita K."/>
            <person name="Bito T."/>
            <person name="Chiden Y."/>
            <person name="Fujitsuka N."/>
            <person name="Fukunaka R."/>
            <person name="Hamada M."/>
            <person name="Harada C."/>
            <person name="Hayashi A."/>
            <person name="Hijishita S."/>
            <person name="Honda M."/>
            <person name="Hosokawa S."/>
            <person name="Ichikawa Y."/>
            <person name="Idonuma A."/>
            <person name="Iijima M."/>
            <person name="Ikeda M."/>
            <person name="Ikeno M."/>
            <person name="Ito K."/>
            <person name="Ito S."/>
            <person name="Ito T."/>
            <person name="Ito Y."/>
            <person name="Ito Y."/>
            <person name="Iwabuchi A."/>
            <person name="Kamiya K."/>
            <person name="Karasawa W."/>
            <person name="Kurita K."/>
            <person name="Katagiri S."/>
            <person name="Kikuta A."/>
            <person name="Kobayashi H."/>
            <person name="Kobayashi N."/>
            <person name="Machita K."/>
            <person name="Maehara T."/>
            <person name="Masukawa M."/>
            <person name="Mizubayashi T."/>
            <person name="Mukai Y."/>
            <person name="Nagasaki H."/>
            <person name="Nagata Y."/>
            <person name="Naito S."/>
            <person name="Nakashima M."/>
            <person name="Nakama Y."/>
            <person name="Nakamichi Y."/>
            <person name="Nakamura M."/>
            <person name="Meguro A."/>
            <person name="Negishi M."/>
            <person name="Ohta I."/>
            <person name="Ohta T."/>
            <person name="Okamoto M."/>
            <person name="Ono N."/>
            <person name="Saji S."/>
            <person name="Sakaguchi M."/>
            <person name="Sakai K."/>
            <person name="Shibata M."/>
            <person name="Shimokawa T."/>
            <person name="Song J."/>
            <person name="Takazaki Y."/>
            <person name="Terasawa K."/>
            <person name="Tsugane M."/>
            <person name="Tsuji K."/>
            <person name="Ueda S."/>
            <person name="Waki K."/>
            <person name="Yamagata H."/>
            <person name="Yamamoto M."/>
            <person name="Yamamoto S."/>
            <person name="Yamane H."/>
            <person name="Yoshiki S."/>
            <person name="Yoshihara R."/>
            <person name="Yukawa K."/>
            <person name="Zhong H."/>
            <person name="Yano M."/>
            <person name="Yuan Q."/>
            <person name="Ouyang S."/>
            <person name="Liu J."/>
            <person name="Jones K.M."/>
            <person name="Gansberger K."/>
            <person name="Moffat K."/>
            <person name="Hill J."/>
            <person name="Bera J."/>
            <person name="Fadrosh D."/>
            <person name="Jin S."/>
            <person name="Johri S."/>
            <person name="Kim M."/>
            <person name="Overton L."/>
            <person name="Reardon M."/>
            <person name="Tsitrin T."/>
            <person name="Vuong H."/>
            <person name="Weaver B."/>
            <person name="Ciecko A."/>
            <person name="Tallon L."/>
            <person name="Jackson J."/>
            <person name="Pai G."/>
            <person name="Aken S.V."/>
            <person name="Utterback T."/>
            <person name="Reidmuller S."/>
            <person name="Feldblyum T."/>
            <person name="Hsiao J."/>
            <person name="Zismann V."/>
            <person name="Iobst S."/>
            <person name="de Vazeille A.R."/>
            <person name="Buell C.R."/>
            <person name="Ying K."/>
            <person name="Li Y."/>
            <person name="Lu T."/>
            <person name="Huang Y."/>
            <person name="Zhao Q."/>
            <person name="Feng Q."/>
            <person name="Zhang L."/>
            <person name="Zhu J."/>
            <person name="Weng Q."/>
            <person name="Mu J."/>
            <person name="Lu Y."/>
            <person name="Fan D."/>
            <person name="Liu Y."/>
            <person name="Guan J."/>
            <person name="Zhang Y."/>
            <person name="Yu S."/>
            <person name="Liu X."/>
            <person name="Zhang Y."/>
            <person name="Hong G."/>
            <person name="Han B."/>
            <person name="Choisne N."/>
            <person name="Demange N."/>
            <person name="Orjeda G."/>
            <person name="Samain S."/>
            <person name="Cattolico L."/>
            <person name="Pelletier E."/>
            <person name="Couloux A."/>
            <person name="Segurens B."/>
            <person name="Wincker P."/>
            <person name="D'Hont A."/>
            <person name="Scarpelli C."/>
            <person name="Weissenbach J."/>
            <person name="Salanoubat M."/>
            <person name="Quetier F."/>
            <person name="Yu Y."/>
            <person name="Kim H.R."/>
            <person name="Rambo T."/>
            <person name="Currie J."/>
            <person name="Collura K."/>
            <person name="Luo M."/>
            <person name="Yang T."/>
            <person name="Ammiraju J.S.S."/>
            <person name="Engler F."/>
            <person name="Soderlund C."/>
            <person name="Wing R.A."/>
            <person name="Palmer L.E."/>
            <person name="de la Bastide M."/>
            <person name="Spiegel L."/>
            <person name="Nascimento L."/>
            <person name="Zutavern T."/>
            <person name="O'Shaughnessy A."/>
            <person name="Dike S."/>
            <person name="Dedhia N."/>
            <person name="Preston R."/>
            <person name="Balija V."/>
            <person name="McCombie W.R."/>
            <person name="Chow T."/>
            <person name="Chen H."/>
            <person name="Chung M."/>
            <person name="Chen C."/>
            <person name="Shaw J."/>
            <person name="Wu H."/>
            <person name="Hsiao K."/>
            <person name="Chao Y."/>
            <person name="Chu M."/>
            <person name="Cheng C."/>
            <person name="Hour A."/>
            <person name="Lee P."/>
            <person name="Lin S."/>
            <person name="Lin Y."/>
            <person name="Liou J."/>
            <person name="Liu S."/>
            <person name="Hsing Y."/>
            <person name="Raghuvanshi S."/>
            <person name="Mohanty A."/>
            <person name="Bharti A.K."/>
            <person name="Gaur A."/>
            <person name="Gupta V."/>
            <person name="Kumar D."/>
            <person name="Ravi V."/>
            <person name="Vij S."/>
            <person name="Kapur A."/>
            <person name="Khurana P."/>
            <person name="Khurana P."/>
            <person name="Khurana J.P."/>
            <person name="Tyagi A.K."/>
            <person name="Gaikwad K."/>
            <person name="Singh A."/>
            <person name="Dalal V."/>
            <person name="Srivastava S."/>
            <person name="Dixit A."/>
            <person name="Pal A.K."/>
            <person name="Ghazi I.A."/>
            <person name="Yadav M."/>
            <person name="Pandit A."/>
            <person name="Bhargava A."/>
            <person name="Sureshbabu K."/>
            <person name="Batra K."/>
            <person name="Sharma T.R."/>
            <person name="Mohapatra T."/>
            <person name="Singh N.K."/>
            <person name="Messing J."/>
            <person name="Nelson A.B."/>
            <person name="Fuks G."/>
            <person name="Kavchok S."/>
            <person name="Keizer G."/>
            <person name="Linton E."/>
            <person name="Llaca V."/>
            <person name="Song R."/>
            <person name="Tanyolac B."/>
            <person name="Young S."/>
            <person name="Ho-Il K."/>
            <person name="Hahn J.H."/>
            <person name="Sangsakoo G."/>
            <person name="Vanavichit A."/>
            <person name="de Mattos Luiz.A.T."/>
            <person name="Zimmer P.D."/>
            <person name="Malone G."/>
            <person name="Dellagostin O."/>
            <person name="de Oliveira A.C."/>
            <person name="Bevan M."/>
            <person name="Bancroft I."/>
            <person name="Minx P."/>
            <person name="Cordum H."/>
            <person name="Wilson R."/>
            <person name="Cheng Z."/>
            <person name="Jin W."/>
            <person name="Jiang J."/>
            <person name="Leong S.A."/>
            <person name="Iwama H."/>
            <person name="Gojobori T."/>
            <person name="Itoh T."/>
            <person name="Niimura Y."/>
            <person name="Fujii Y."/>
            <person name="Habara T."/>
            <person name="Sakai H."/>
            <person name="Sato Y."/>
            <person name="Wilson G."/>
            <person name="Kumar K."/>
            <person name="McCouch S."/>
            <person name="Juretic N."/>
            <person name="Hoen D."/>
            <person name="Wright S."/>
            <person name="Bruskiewich R."/>
            <person name="Bureau T."/>
            <person name="Miyao A."/>
            <person name="Hirochika H."/>
            <person name="Nishikawa T."/>
            <person name="Kadowaki K."/>
            <person name="Sugiura M."/>
            <person name="Burr B."/>
            <person name="Sasaki T."/>
        </authorList>
    </citation>
    <scope>NUCLEOTIDE SEQUENCE [LARGE SCALE GENOMIC DNA]</scope>
    <source>
        <strain evidence="3">cv. Nipponbare</strain>
    </source>
</reference>
<protein>
    <submittedName>
        <fullName evidence="2">Uncharacterized protein</fullName>
    </submittedName>
</protein>
<feature type="region of interest" description="Disordered" evidence="1">
    <location>
        <begin position="1"/>
        <end position="59"/>
    </location>
</feature>
<dbReference type="Proteomes" id="UP000000763">
    <property type="component" value="Chromosome 2"/>
</dbReference>
<evidence type="ECO:0000313" key="3">
    <source>
        <dbReference type="Proteomes" id="UP000000763"/>
    </source>
</evidence>
<sequence length="157" mass="15883">MAMACGGGSGGAVLGRARSAAVGRSSELSGGRRARRRTTPADLGAADPAAPSTGGPDPLPYGGARCSAADLGAAVATTVSSGDGLGWWRRWSRAAADGGDGNGSGGCDELWRVAALGALAACKDLHFRRRFGPFAKMIRNVAHYIVNCSESVVTHVL</sequence>
<name>Q6K3Q0_ORYSJ</name>
<feature type="compositionally biased region" description="Gly residues" evidence="1">
    <location>
        <begin position="1"/>
        <end position="13"/>
    </location>
</feature>
<proteinExistence type="predicted"/>
<evidence type="ECO:0000256" key="1">
    <source>
        <dbReference type="SAM" id="MobiDB-lite"/>
    </source>
</evidence>